<evidence type="ECO:0000313" key="7">
    <source>
        <dbReference type="EMBL" id="OQE11053.1"/>
    </source>
</evidence>
<dbReference type="EMBL" id="MDYP01000003">
    <property type="protein sequence ID" value="OQE11053.1"/>
    <property type="molecule type" value="Genomic_DNA"/>
</dbReference>
<keyword evidence="8" id="KW-1185">Reference proteome</keyword>
<dbReference type="SMART" id="SM00066">
    <property type="entry name" value="GAL4"/>
    <property type="match status" value="1"/>
</dbReference>
<gene>
    <name evidence="7" type="ORF">PENVUL_c003G05215</name>
</gene>
<dbReference type="PROSITE" id="PS50048">
    <property type="entry name" value="ZN2_CY6_FUNGAL_2"/>
    <property type="match status" value="1"/>
</dbReference>
<keyword evidence="1" id="KW-0805">Transcription regulation</keyword>
<feature type="region of interest" description="Disordered" evidence="5">
    <location>
        <begin position="126"/>
        <end position="238"/>
    </location>
</feature>
<dbReference type="SUPFAM" id="SSF57701">
    <property type="entry name" value="Zn2/Cys6 DNA-binding domain"/>
    <property type="match status" value="1"/>
</dbReference>
<feature type="region of interest" description="Disordered" evidence="5">
    <location>
        <begin position="63"/>
        <end position="98"/>
    </location>
</feature>
<reference evidence="8" key="1">
    <citation type="journal article" date="2017" name="Nat. Microbiol.">
        <title>Global analysis of biosynthetic gene clusters reveals vast potential of secondary metabolite production in Penicillium species.</title>
        <authorList>
            <person name="Nielsen J.C."/>
            <person name="Grijseels S."/>
            <person name="Prigent S."/>
            <person name="Ji B."/>
            <person name="Dainat J."/>
            <person name="Nielsen K.F."/>
            <person name="Frisvad J.C."/>
            <person name="Workman M."/>
            <person name="Nielsen J."/>
        </authorList>
    </citation>
    <scope>NUCLEOTIDE SEQUENCE [LARGE SCALE GENOMIC DNA]</scope>
    <source>
        <strain evidence="8">IBT 29486</strain>
    </source>
</reference>
<feature type="domain" description="Zn(2)-C6 fungal-type" evidence="6">
    <location>
        <begin position="29"/>
        <end position="60"/>
    </location>
</feature>
<evidence type="ECO:0000256" key="4">
    <source>
        <dbReference type="ARBA" id="ARBA00023242"/>
    </source>
</evidence>
<dbReference type="GO" id="GO:0000981">
    <property type="term" value="F:DNA-binding transcription factor activity, RNA polymerase II-specific"/>
    <property type="evidence" value="ECO:0007669"/>
    <property type="project" value="InterPro"/>
</dbReference>
<proteinExistence type="predicted"/>
<dbReference type="Gene3D" id="4.10.240.10">
    <property type="entry name" value="Zn(2)-C6 fungal-type DNA-binding domain"/>
    <property type="match status" value="1"/>
</dbReference>
<dbReference type="GO" id="GO:0003677">
    <property type="term" value="F:DNA binding"/>
    <property type="evidence" value="ECO:0007669"/>
    <property type="project" value="UniProtKB-KW"/>
</dbReference>
<evidence type="ECO:0000313" key="8">
    <source>
        <dbReference type="Proteomes" id="UP000191518"/>
    </source>
</evidence>
<feature type="region of interest" description="Disordered" evidence="5">
    <location>
        <begin position="1"/>
        <end position="24"/>
    </location>
</feature>
<comment type="caution">
    <text evidence="7">The sequence shown here is derived from an EMBL/GenBank/DDBJ whole genome shotgun (WGS) entry which is preliminary data.</text>
</comment>
<evidence type="ECO:0000256" key="3">
    <source>
        <dbReference type="ARBA" id="ARBA00023163"/>
    </source>
</evidence>
<sequence>MDSTALRRIQGPSGITKTNKQGRRPGKIACTACHARKKRCDIAPPYHQCTHCRKEDQVCVPRDSIERPTRPQVPKRNNTQKPSKSHENKSPLNGFLPRGIDHHEIPRWSALYSSYSEICRLLPPLTPTSASPSPSPEIEEDIAHAPTIPNKRKRDASSSGLDSSKRFQSDVLHTDRAQTASIKGISIPASQSPSRSPSPAPLEEKAGLEKALGCEAEVLHGGPAPARERLPSRGDSSSNYAVFMNDLDALLRF</sequence>
<evidence type="ECO:0000259" key="6">
    <source>
        <dbReference type="PROSITE" id="PS50048"/>
    </source>
</evidence>
<dbReference type="InterPro" id="IPR001138">
    <property type="entry name" value="Zn2Cys6_DnaBD"/>
</dbReference>
<evidence type="ECO:0000256" key="1">
    <source>
        <dbReference type="ARBA" id="ARBA00023015"/>
    </source>
</evidence>
<dbReference type="GO" id="GO:0008270">
    <property type="term" value="F:zinc ion binding"/>
    <property type="evidence" value="ECO:0007669"/>
    <property type="project" value="InterPro"/>
</dbReference>
<dbReference type="PROSITE" id="PS00463">
    <property type="entry name" value="ZN2_CY6_FUNGAL_1"/>
    <property type="match status" value="1"/>
</dbReference>
<name>A0A1V6SBR0_9EURO</name>
<keyword evidence="2" id="KW-0238">DNA-binding</keyword>
<dbReference type="Proteomes" id="UP000191518">
    <property type="component" value="Unassembled WGS sequence"/>
</dbReference>
<evidence type="ECO:0000256" key="2">
    <source>
        <dbReference type="ARBA" id="ARBA00023125"/>
    </source>
</evidence>
<feature type="compositionally biased region" description="Low complexity" evidence="5">
    <location>
        <begin position="185"/>
        <end position="197"/>
    </location>
</feature>
<dbReference type="AlphaFoldDB" id="A0A1V6SBR0"/>
<keyword evidence="4" id="KW-0539">Nucleus</keyword>
<accession>A0A1V6SBR0</accession>
<protein>
    <recommendedName>
        <fullName evidence="6">Zn(2)-C6 fungal-type domain-containing protein</fullName>
    </recommendedName>
</protein>
<organism evidence="7 8">
    <name type="scientific">Penicillium vulpinum</name>
    <dbReference type="NCBI Taxonomy" id="29845"/>
    <lineage>
        <taxon>Eukaryota</taxon>
        <taxon>Fungi</taxon>
        <taxon>Dikarya</taxon>
        <taxon>Ascomycota</taxon>
        <taxon>Pezizomycotina</taxon>
        <taxon>Eurotiomycetes</taxon>
        <taxon>Eurotiomycetidae</taxon>
        <taxon>Eurotiales</taxon>
        <taxon>Aspergillaceae</taxon>
        <taxon>Penicillium</taxon>
    </lineage>
</organism>
<keyword evidence="3" id="KW-0804">Transcription</keyword>
<dbReference type="InterPro" id="IPR036864">
    <property type="entry name" value="Zn2-C6_fun-type_DNA-bd_sf"/>
</dbReference>
<feature type="compositionally biased region" description="Basic and acidic residues" evidence="5">
    <location>
        <begin position="163"/>
        <end position="176"/>
    </location>
</feature>
<dbReference type="CDD" id="cd00067">
    <property type="entry name" value="GAL4"/>
    <property type="match status" value="1"/>
</dbReference>
<evidence type="ECO:0000256" key="5">
    <source>
        <dbReference type="SAM" id="MobiDB-lite"/>
    </source>
</evidence>